<dbReference type="Pfam" id="PF00903">
    <property type="entry name" value="Glyoxalase"/>
    <property type="match status" value="1"/>
</dbReference>
<evidence type="ECO:0000256" key="1">
    <source>
        <dbReference type="ARBA" id="ARBA00005877"/>
    </source>
</evidence>
<feature type="domain" description="VOC" evidence="6">
    <location>
        <begin position="210"/>
        <end position="359"/>
    </location>
</feature>
<dbReference type="FunFam" id="3.10.180.10:FF:000007">
    <property type="entry name" value="4-hydroxyphenylpyruvate dioxygenase"/>
    <property type="match status" value="1"/>
</dbReference>
<dbReference type="FunFam" id="3.10.180.10:FF:000018">
    <property type="entry name" value="4-hydroxyphenylpyruvate dioxygenase"/>
    <property type="match status" value="1"/>
</dbReference>
<dbReference type="PROSITE" id="PS51819">
    <property type="entry name" value="VOC"/>
    <property type="match status" value="1"/>
</dbReference>
<dbReference type="InterPro" id="IPR037523">
    <property type="entry name" value="VOC_core"/>
</dbReference>
<reference evidence="7 8" key="1">
    <citation type="journal article" date="2005" name="Nucleic Acids Res.">
        <title>The genome sequence of Xanthomonas oryzae pathovar oryzae KACC10331, the bacterial blight pathogen of rice.</title>
        <authorList>
            <person name="Lee B.M."/>
            <person name="Park Y.J."/>
            <person name="Park D.S."/>
            <person name="Kang H.W."/>
            <person name="Kim J.G."/>
            <person name="Song E.S."/>
            <person name="Park I.C."/>
            <person name="Yoon U.H."/>
            <person name="Hahn J.H."/>
            <person name="Koo B.S."/>
            <person name="Lee G.B."/>
            <person name="Kim H."/>
            <person name="Park H.S."/>
            <person name="Yoon K.O."/>
            <person name="Kim J.H."/>
            <person name="Jung C.H."/>
            <person name="Koh N.H."/>
            <person name="Seo J.S."/>
            <person name="Go S.J."/>
        </authorList>
    </citation>
    <scope>NUCLEOTIDE SEQUENCE [LARGE SCALE GENOMIC DNA]</scope>
    <source>
        <strain evidence="8">KACC10331 / KXO85</strain>
    </source>
</reference>
<name>Q5GVE8_XANOR</name>
<dbReference type="InterPro" id="IPR004360">
    <property type="entry name" value="Glyas_Fos-R_dOase_dom"/>
</dbReference>
<dbReference type="GO" id="GO:0046872">
    <property type="term" value="F:metal ion binding"/>
    <property type="evidence" value="ECO:0007669"/>
    <property type="project" value="UniProtKB-KW"/>
</dbReference>
<evidence type="ECO:0000256" key="5">
    <source>
        <dbReference type="PIRSR" id="PIRSR009283-1"/>
    </source>
</evidence>
<dbReference type="CDD" id="cd08342">
    <property type="entry name" value="HPPD_N_like"/>
    <property type="match status" value="1"/>
</dbReference>
<dbReference type="Pfam" id="PF14696">
    <property type="entry name" value="Glyoxalase_5"/>
    <property type="match status" value="1"/>
</dbReference>
<keyword evidence="3" id="KW-0677">Repeat</keyword>
<dbReference type="InterPro" id="IPR041736">
    <property type="entry name" value="4OHPhenylPyrv_dOase_N"/>
</dbReference>
<dbReference type="PIRSF" id="PIRSF009283">
    <property type="entry name" value="HPP_dOase"/>
    <property type="match status" value="1"/>
</dbReference>
<organism evidence="7 8">
    <name type="scientific">Xanthomonas oryzae pv. oryzae (strain KACC10331 / KXO85)</name>
    <dbReference type="NCBI Taxonomy" id="291331"/>
    <lineage>
        <taxon>Bacteria</taxon>
        <taxon>Pseudomonadati</taxon>
        <taxon>Pseudomonadota</taxon>
        <taxon>Gammaproteobacteria</taxon>
        <taxon>Lysobacterales</taxon>
        <taxon>Lysobacteraceae</taxon>
        <taxon>Xanthomonas</taxon>
    </lineage>
</organism>
<dbReference type="GO" id="GO:0006572">
    <property type="term" value="P:L-tyrosine catabolic process"/>
    <property type="evidence" value="ECO:0007669"/>
    <property type="project" value="TreeGrafter"/>
</dbReference>
<dbReference type="KEGG" id="xoo:XOO4071"/>
<comment type="cofactor">
    <cofactor evidence="5">
        <name>Fe cation</name>
        <dbReference type="ChEBI" id="CHEBI:24875"/>
    </cofactor>
    <text evidence="5">Binds 1 Fe cation per subunit.</text>
</comment>
<evidence type="ECO:0000256" key="4">
    <source>
        <dbReference type="ARBA" id="ARBA00023004"/>
    </source>
</evidence>
<protein>
    <submittedName>
        <fullName evidence="7">4-hydroxyphenylpyruvate dioxygenase</fullName>
    </submittedName>
</protein>
<dbReference type="CDD" id="cd07250">
    <property type="entry name" value="HPPD_C_like"/>
    <property type="match status" value="1"/>
</dbReference>
<evidence type="ECO:0000259" key="6">
    <source>
        <dbReference type="PROSITE" id="PS51819"/>
    </source>
</evidence>
<dbReference type="EMBL" id="AE013598">
    <property type="protein sequence ID" value="AAW77325.1"/>
    <property type="molecule type" value="Genomic_DNA"/>
</dbReference>
<keyword evidence="7" id="KW-0223">Dioxygenase</keyword>
<dbReference type="NCBIfam" id="TIGR01263">
    <property type="entry name" value="4HPPD"/>
    <property type="match status" value="1"/>
</dbReference>
<dbReference type="STRING" id="291331.XOO4071"/>
<dbReference type="PANTHER" id="PTHR11959:SF1">
    <property type="entry name" value="4-HYDROXYPHENYLPYRUVATE DIOXYGENASE"/>
    <property type="match status" value="1"/>
</dbReference>
<evidence type="ECO:0000256" key="3">
    <source>
        <dbReference type="ARBA" id="ARBA00022737"/>
    </source>
</evidence>
<dbReference type="GO" id="GO:0003868">
    <property type="term" value="F:4-hydroxyphenylpyruvate dioxygenase activity"/>
    <property type="evidence" value="ECO:0007669"/>
    <property type="project" value="InterPro"/>
</dbReference>
<keyword evidence="4 5" id="KW-0408">Iron</keyword>
<dbReference type="InterPro" id="IPR005956">
    <property type="entry name" value="4OHPhenylPyrv_dOase"/>
</dbReference>
<dbReference type="AlphaFoldDB" id="Q5GVE8"/>
<feature type="binding site" evidence="5">
    <location>
        <position position="371"/>
    </location>
    <ligand>
        <name>Fe cation</name>
        <dbReference type="ChEBI" id="CHEBI:24875"/>
    </ligand>
</feature>
<proteinExistence type="inferred from homology"/>
<keyword evidence="2 5" id="KW-0479">Metal-binding</keyword>
<dbReference type="Gene3D" id="3.10.180.10">
    <property type="entry name" value="2,3-Dihydroxybiphenyl 1,2-Dioxygenase, domain 1"/>
    <property type="match status" value="2"/>
</dbReference>
<feature type="binding site" evidence="5">
    <location>
        <position position="291"/>
    </location>
    <ligand>
        <name>Fe cation</name>
        <dbReference type="ChEBI" id="CHEBI:24875"/>
    </ligand>
</feature>
<evidence type="ECO:0000256" key="2">
    <source>
        <dbReference type="ARBA" id="ARBA00022723"/>
    </source>
</evidence>
<dbReference type="HOGENOM" id="CLU_034004_1_0_6"/>
<accession>Q5GVE8</accession>
<evidence type="ECO:0000313" key="7">
    <source>
        <dbReference type="EMBL" id="AAW77325.1"/>
    </source>
</evidence>
<sequence>MQLQTEGGLRILAGLLLVRIALWLPPQRGETTMSALPNTTATRPDPGMQVTTFDNPMGIDGFEFVEFAAPAGQAVKLHDYFRKMGFSAVLRHRSRLITVYRQGGVNFLLNEDPDSFAADFAAAHGPCACGFAIRFRTPAETVLQTVLGNGGEAVQDKADTRAVPAPVVKGIGDCMLHLVDRYGDAGSIYDADFEPIDGADQHPTGFGLTFIDHLTHNLYFGNMQRWSDYYERLFNFREIRYFDIKGAKTGLVSKAMTAPDGIVRIPLNESSDPKSQINEYLDAYQGEGIQHIACFTEDIYTSVEKMRAAGVSFLDTPDTYFDVVDLRIPDHGEDVERLRRNKILIDADPDTKQRKLLQIFTTNCIGPIFFEIIQRKGNEGFGEGNFQALFESIERDQIKRGVL</sequence>
<keyword evidence="7" id="KW-0560">Oxidoreductase</keyword>
<dbReference type="InterPro" id="IPR041735">
    <property type="entry name" value="4OHPhenylPyrv_dOase_C"/>
</dbReference>
<gene>
    <name evidence="7" type="ordered locus">XOO4071</name>
</gene>
<dbReference type="InterPro" id="IPR029068">
    <property type="entry name" value="Glyas_Bleomycin-R_OHBP_Dase"/>
</dbReference>
<dbReference type="Proteomes" id="UP000006735">
    <property type="component" value="Chromosome"/>
</dbReference>
<dbReference type="SUPFAM" id="SSF54593">
    <property type="entry name" value="Glyoxalase/Bleomycin resistance protein/Dihydroxybiphenyl dioxygenase"/>
    <property type="match status" value="1"/>
</dbReference>
<keyword evidence="8" id="KW-1185">Reference proteome</keyword>
<dbReference type="PANTHER" id="PTHR11959">
    <property type="entry name" value="4-HYDROXYPHENYLPYRUVATE DIOXYGENASE"/>
    <property type="match status" value="1"/>
</dbReference>
<evidence type="ECO:0000313" key="8">
    <source>
        <dbReference type="Proteomes" id="UP000006735"/>
    </source>
</evidence>
<comment type="similarity">
    <text evidence="1">Belongs to the 4HPPD family.</text>
</comment>
<feature type="binding site" evidence="5">
    <location>
        <position position="213"/>
    </location>
    <ligand>
        <name>Fe cation</name>
        <dbReference type="ChEBI" id="CHEBI:24875"/>
    </ligand>
</feature>